<gene>
    <name evidence="5" type="ORF">CLV91_2042</name>
</gene>
<dbReference type="SUPFAM" id="SSF52540">
    <property type="entry name" value="P-loop containing nucleoside triphosphate hydrolases"/>
    <property type="match status" value="1"/>
</dbReference>
<protein>
    <submittedName>
        <fullName evidence="5">RAD3-like DEAD/DEAH box helicase</fullName>
    </submittedName>
</protein>
<evidence type="ECO:0000256" key="3">
    <source>
        <dbReference type="ARBA" id="ARBA00022840"/>
    </source>
</evidence>
<keyword evidence="5" id="KW-0347">Helicase</keyword>
<evidence type="ECO:0000259" key="4">
    <source>
        <dbReference type="PROSITE" id="PS51192"/>
    </source>
</evidence>
<dbReference type="InterPro" id="IPR014001">
    <property type="entry name" value="Helicase_ATP-bd"/>
</dbReference>
<comment type="caution">
    <text evidence="5">The sequence shown here is derived from an EMBL/GenBank/DDBJ whole genome shotgun (WGS) entry which is preliminary data.</text>
</comment>
<evidence type="ECO:0000313" key="6">
    <source>
        <dbReference type="Proteomes" id="UP000269412"/>
    </source>
</evidence>
<dbReference type="OrthoDB" id="1118340at2"/>
<sequence>MPFKKLHPSLKEALERLEIESATTFQKNAIPKIKSGANIFGIAPKESGKTTAMIINTIQKLLCKAEGDAPRAISIVENKKEAQELHSKFLEFTKYTDLRVYMGYEELHIDIQKSEIYMGIDILISTPKNLQKLFLTNGVSISQLKIFFVDDADFLIQRKEITSLTTTSESIKKCQYVILAEKLNPKLDRLKDYFMTNSTVIKI</sequence>
<keyword evidence="1" id="KW-0547">Nucleotide-binding</keyword>
<keyword evidence="3" id="KW-0067">ATP-binding</keyword>
<evidence type="ECO:0000256" key="2">
    <source>
        <dbReference type="ARBA" id="ARBA00022801"/>
    </source>
</evidence>
<dbReference type="Pfam" id="PF00270">
    <property type="entry name" value="DEAD"/>
    <property type="match status" value="1"/>
</dbReference>
<dbReference type="SMART" id="SM00487">
    <property type="entry name" value="DEXDc"/>
    <property type="match status" value="1"/>
</dbReference>
<dbReference type="PROSITE" id="PS51192">
    <property type="entry name" value="HELICASE_ATP_BIND_1"/>
    <property type="match status" value="1"/>
</dbReference>
<reference evidence="5 6" key="1">
    <citation type="submission" date="2018-10" db="EMBL/GenBank/DDBJ databases">
        <title>Genomic Encyclopedia of Archaeal and Bacterial Type Strains, Phase II (KMG-II): from individual species to whole genera.</title>
        <authorList>
            <person name="Goeker M."/>
        </authorList>
    </citation>
    <scope>NUCLEOTIDE SEQUENCE [LARGE SCALE GENOMIC DNA]</scope>
    <source>
        <strain evidence="5 6">DSM 25230</strain>
    </source>
</reference>
<organism evidence="5 6">
    <name type="scientific">Maribacter vaceletii</name>
    <dbReference type="NCBI Taxonomy" id="1206816"/>
    <lineage>
        <taxon>Bacteria</taxon>
        <taxon>Pseudomonadati</taxon>
        <taxon>Bacteroidota</taxon>
        <taxon>Flavobacteriia</taxon>
        <taxon>Flavobacteriales</taxon>
        <taxon>Flavobacteriaceae</taxon>
        <taxon>Maribacter</taxon>
    </lineage>
</organism>
<name>A0A495E8R5_9FLAO</name>
<dbReference type="RefSeq" id="WP_121067265.1">
    <property type="nucleotide sequence ID" value="NZ_RBIQ01000008.1"/>
</dbReference>
<keyword evidence="6" id="KW-1185">Reference proteome</keyword>
<evidence type="ECO:0000313" key="5">
    <source>
        <dbReference type="EMBL" id="RKR13325.1"/>
    </source>
</evidence>
<proteinExistence type="predicted"/>
<keyword evidence="2" id="KW-0378">Hydrolase</keyword>
<dbReference type="GO" id="GO:0016787">
    <property type="term" value="F:hydrolase activity"/>
    <property type="evidence" value="ECO:0007669"/>
    <property type="project" value="UniProtKB-KW"/>
</dbReference>
<dbReference type="InterPro" id="IPR011545">
    <property type="entry name" value="DEAD/DEAH_box_helicase_dom"/>
</dbReference>
<feature type="domain" description="Helicase ATP-binding" evidence="4">
    <location>
        <begin position="30"/>
        <end position="186"/>
    </location>
</feature>
<dbReference type="InterPro" id="IPR027417">
    <property type="entry name" value="P-loop_NTPase"/>
</dbReference>
<dbReference type="GO" id="GO:0004386">
    <property type="term" value="F:helicase activity"/>
    <property type="evidence" value="ECO:0007669"/>
    <property type="project" value="UniProtKB-KW"/>
</dbReference>
<dbReference type="Gene3D" id="3.40.50.300">
    <property type="entry name" value="P-loop containing nucleotide triphosphate hydrolases"/>
    <property type="match status" value="1"/>
</dbReference>
<dbReference type="GO" id="GO:0005524">
    <property type="term" value="F:ATP binding"/>
    <property type="evidence" value="ECO:0007669"/>
    <property type="project" value="UniProtKB-KW"/>
</dbReference>
<dbReference type="EMBL" id="RBIQ01000008">
    <property type="protein sequence ID" value="RKR13325.1"/>
    <property type="molecule type" value="Genomic_DNA"/>
</dbReference>
<accession>A0A495E8R5</accession>
<dbReference type="Proteomes" id="UP000269412">
    <property type="component" value="Unassembled WGS sequence"/>
</dbReference>
<evidence type="ECO:0000256" key="1">
    <source>
        <dbReference type="ARBA" id="ARBA00022741"/>
    </source>
</evidence>
<dbReference type="GO" id="GO:0003676">
    <property type="term" value="F:nucleic acid binding"/>
    <property type="evidence" value="ECO:0007669"/>
    <property type="project" value="InterPro"/>
</dbReference>
<dbReference type="AlphaFoldDB" id="A0A495E8R5"/>
<dbReference type="PANTHER" id="PTHR24031">
    <property type="entry name" value="RNA HELICASE"/>
    <property type="match status" value="1"/>
</dbReference>